<sequence length="21" mass="2524">MSFRVLPTLEVRVETLLEMIF</sequence>
<evidence type="ECO:0000313" key="1">
    <source>
        <dbReference type="EMBL" id="JAD34446.1"/>
    </source>
</evidence>
<dbReference type="AlphaFoldDB" id="A0A0A8Z6L4"/>
<reference evidence="1" key="2">
    <citation type="journal article" date="2015" name="Data Brief">
        <title>Shoot transcriptome of the giant reed, Arundo donax.</title>
        <authorList>
            <person name="Barrero R.A."/>
            <person name="Guerrero F.D."/>
            <person name="Moolhuijzen P."/>
            <person name="Goolsby J.A."/>
            <person name="Tidwell J."/>
            <person name="Bellgard S.E."/>
            <person name="Bellgard M.I."/>
        </authorList>
    </citation>
    <scope>NUCLEOTIDE SEQUENCE</scope>
    <source>
        <tissue evidence="1">Shoot tissue taken approximately 20 cm above the soil surface</tissue>
    </source>
</reference>
<name>A0A0A8Z6L4_ARUDO</name>
<accession>A0A0A8Z6L4</accession>
<proteinExistence type="predicted"/>
<dbReference type="EMBL" id="GBRH01263449">
    <property type="protein sequence ID" value="JAD34446.1"/>
    <property type="molecule type" value="Transcribed_RNA"/>
</dbReference>
<reference evidence="1" key="1">
    <citation type="submission" date="2014-09" db="EMBL/GenBank/DDBJ databases">
        <authorList>
            <person name="Magalhaes I.L.F."/>
            <person name="Oliveira U."/>
            <person name="Santos F.R."/>
            <person name="Vidigal T.H.D.A."/>
            <person name="Brescovit A.D."/>
            <person name="Santos A.J."/>
        </authorList>
    </citation>
    <scope>NUCLEOTIDE SEQUENCE</scope>
    <source>
        <tissue evidence="1">Shoot tissue taken approximately 20 cm above the soil surface</tissue>
    </source>
</reference>
<organism evidence="1">
    <name type="scientific">Arundo donax</name>
    <name type="common">Giant reed</name>
    <name type="synonym">Donax arundinaceus</name>
    <dbReference type="NCBI Taxonomy" id="35708"/>
    <lineage>
        <taxon>Eukaryota</taxon>
        <taxon>Viridiplantae</taxon>
        <taxon>Streptophyta</taxon>
        <taxon>Embryophyta</taxon>
        <taxon>Tracheophyta</taxon>
        <taxon>Spermatophyta</taxon>
        <taxon>Magnoliopsida</taxon>
        <taxon>Liliopsida</taxon>
        <taxon>Poales</taxon>
        <taxon>Poaceae</taxon>
        <taxon>PACMAD clade</taxon>
        <taxon>Arundinoideae</taxon>
        <taxon>Arundineae</taxon>
        <taxon>Arundo</taxon>
    </lineage>
</organism>
<protein>
    <submittedName>
        <fullName evidence="1">Uncharacterized protein</fullName>
    </submittedName>
</protein>